<gene>
    <name evidence="2" type="ORF">DD235_04930</name>
</gene>
<dbReference type="PANTHER" id="PTHR30024:SF46">
    <property type="entry name" value="ABC TRANSPORTER, SUBSTRATE-BINDING LIPOPROTEIN"/>
    <property type="match status" value="1"/>
</dbReference>
<proteinExistence type="predicted"/>
<dbReference type="InterPro" id="IPR027024">
    <property type="entry name" value="UCP027386_ABC_sbc_TM0202"/>
</dbReference>
<comment type="caution">
    <text evidence="2">The sequence shown here is derived from an EMBL/GenBank/DDBJ whole genome shotgun (WGS) entry which is preliminary data.</text>
</comment>
<dbReference type="SUPFAM" id="SSF53850">
    <property type="entry name" value="Periplasmic binding protein-like II"/>
    <property type="match status" value="1"/>
</dbReference>
<dbReference type="GO" id="GO:0009234">
    <property type="term" value="P:menaquinone biosynthetic process"/>
    <property type="evidence" value="ECO:0007669"/>
    <property type="project" value="UniProtKB-UniPathway"/>
</dbReference>
<evidence type="ECO:0000256" key="1">
    <source>
        <dbReference type="SAM" id="SignalP"/>
    </source>
</evidence>
<evidence type="ECO:0000313" key="3">
    <source>
        <dbReference type="Proteomes" id="UP000245212"/>
    </source>
</evidence>
<organism evidence="2 3">
    <name type="scientific">Corticimicrobacter populi</name>
    <dbReference type="NCBI Taxonomy" id="2175229"/>
    <lineage>
        <taxon>Bacteria</taxon>
        <taxon>Pseudomonadati</taxon>
        <taxon>Pseudomonadota</taxon>
        <taxon>Betaproteobacteria</taxon>
        <taxon>Burkholderiales</taxon>
        <taxon>Alcaligenaceae</taxon>
        <taxon>Corticimicrobacter</taxon>
    </lineage>
</organism>
<dbReference type="EMBL" id="QETA01000001">
    <property type="protein sequence ID" value="PWF25623.1"/>
    <property type="molecule type" value="Genomic_DNA"/>
</dbReference>
<reference evidence="3" key="1">
    <citation type="submission" date="2018-05" db="EMBL/GenBank/DDBJ databases">
        <authorList>
            <person name="Li Y."/>
        </authorList>
    </citation>
    <scope>NUCLEOTIDE SEQUENCE [LARGE SCALE GENOMIC DNA]</scope>
    <source>
        <strain evidence="3">3d-2-2</strain>
    </source>
</reference>
<dbReference type="AlphaFoldDB" id="A0A2V1K5W6"/>
<name>A0A2V1K5W6_9BURK</name>
<keyword evidence="1" id="KW-0732">Signal</keyword>
<feature type="chain" id="PRO_5015995236" evidence="1">
    <location>
        <begin position="25"/>
        <end position="347"/>
    </location>
</feature>
<sequence length="347" mass="37725">MRRKLLGVAAALPLWALSPLTVQAADVQVASADGLRQIRLSGPGATVTFPLLRMVETQALADAGIHLTFSQWRDPDHLRALALEQGADFVAMPSNVAANLYNRRVPLQLANISVWGMLSILSRQPGLATLADLKGQEIAIPFRADMPDILFQLLAREQGLDPRRDFTLRYVATPMDAAQLLMSRKVDHALLSEPATSMVLRKSQSFPASIVAPDLYRSVDLQQEWGRVLERAPQIPQAGIVALGAVREDAALMQRFAQAYEAAHAWCLAEPDECGALVARHIDMLQADAVAEALRHTPARLASAAQARGELEYFYGRLLESEPALVGGRLPDDGFYAAAAAGEEPVR</sequence>
<keyword evidence="3" id="KW-1185">Reference proteome</keyword>
<dbReference type="PIRSF" id="PIRSF027386">
    <property type="entry name" value="UCP027386_ABC_sbc_TM0202"/>
    <property type="match status" value="1"/>
</dbReference>
<accession>A0A2V1K5W6</accession>
<dbReference type="UniPathway" id="UPA00079"/>
<protein>
    <submittedName>
        <fullName evidence="2">ABC transporter substrate-binding protein</fullName>
    </submittedName>
</protein>
<dbReference type="Proteomes" id="UP000245212">
    <property type="component" value="Unassembled WGS sequence"/>
</dbReference>
<dbReference type="PANTHER" id="PTHR30024">
    <property type="entry name" value="ALIPHATIC SULFONATES-BINDING PROTEIN-RELATED"/>
    <property type="match status" value="1"/>
</dbReference>
<evidence type="ECO:0000313" key="2">
    <source>
        <dbReference type="EMBL" id="PWF25623.1"/>
    </source>
</evidence>
<feature type="signal peptide" evidence="1">
    <location>
        <begin position="1"/>
        <end position="24"/>
    </location>
</feature>
<dbReference type="Gene3D" id="3.40.190.10">
    <property type="entry name" value="Periplasmic binding protein-like II"/>
    <property type="match status" value="2"/>
</dbReference>